<keyword evidence="5" id="KW-1185">Reference proteome</keyword>
<accession>A0ABU3U2H7</accession>
<dbReference type="Proteomes" id="UP001268651">
    <property type="component" value="Unassembled WGS sequence"/>
</dbReference>
<name>A0ABU3U2H7_9FLAO</name>
<sequence length="407" mass="46601">MRLSKLTYRINTFLIFFFCCLLSFSQNDKQKELEQRRQQILNEIKQINALISDNNYKKKSQLSVIEDLNYKINSLNNLIKVTNQQANLLTREINFNQNQITELREDLKGLKDNYAAMIVKSYKSKNEQSRVMFLLSSSDFSQALKRLNYIKQYSNYQKEQGEIIKAKTIELQELNTKLLKQKDDKQKLIAENKVTQRELEAQRKQHQAVMSSINKNLNIYTAQIKAKQREADRIDKEIEKIIKEAIASSNKKAGKSNTTFELTAEAKALAASFVANKGSLPWPVEKGIVTLRYGKQQHPVVKTATIQSNGVRIATEKNAQVRAVFDGEVLAVSTIRHGNPTVLIQHGNYITAYKNLAKVYVKKGDKVKTKQSIGEVFTNSSNGETILNFSVFKESTTQNPAEWIYKM</sequence>
<dbReference type="InterPro" id="IPR016047">
    <property type="entry name" value="M23ase_b-sheet_dom"/>
</dbReference>
<dbReference type="RefSeq" id="WP_316660328.1">
    <property type="nucleotide sequence ID" value="NZ_JAWHTF010000001.1"/>
</dbReference>
<evidence type="ECO:0000313" key="4">
    <source>
        <dbReference type="EMBL" id="MDU8884611.1"/>
    </source>
</evidence>
<organism evidence="4 5">
    <name type="scientific">Gilvirhabdus luticola</name>
    <dbReference type="NCBI Taxonomy" id="3079858"/>
    <lineage>
        <taxon>Bacteria</taxon>
        <taxon>Pseudomonadati</taxon>
        <taxon>Bacteroidota</taxon>
        <taxon>Flavobacteriia</taxon>
        <taxon>Flavobacteriales</taxon>
        <taxon>Flavobacteriaceae</taxon>
        <taxon>Gilvirhabdus</taxon>
    </lineage>
</organism>
<feature type="coiled-coil region" evidence="2">
    <location>
        <begin position="164"/>
        <end position="244"/>
    </location>
</feature>
<evidence type="ECO:0000313" key="5">
    <source>
        <dbReference type="Proteomes" id="UP001268651"/>
    </source>
</evidence>
<dbReference type="Pfam" id="PF01551">
    <property type="entry name" value="Peptidase_M23"/>
    <property type="match status" value="1"/>
</dbReference>
<dbReference type="PANTHER" id="PTHR21666">
    <property type="entry name" value="PEPTIDASE-RELATED"/>
    <property type="match status" value="1"/>
</dbReference>
<proteinExistence type="predicted"/>
<keyword evidence="2" id="KW-0175">Coiled coil</keyword>
<dbReference type="EMBL" id="JAWHTF010000001">
    <property type="protein sequence ID" value="MDU8884611.1"/>
    <property type="molecule type" value="Genomic_DNA"/>
</dbReference>
<feature type="coiled-coil region" evidence="2">
    <location>
        <begin position="30"/>
        <end position="120"/>
    </location>
</feature>
<gene>
    <name evidence="4" type="ORF">RXV94_00465</name>
</gene>
<comment type="caution">
    <text evidence="4">The sequence shown here is derived from an EMBL/GenBank/DDBJ whole genome shotgun (WGS) entry which is preliminary data.</text>
</comment>
<evidence type="ECO:0000259" key="3">
    <source>
        <dbReference type="Pfam" id="PF01551"/>
    </source>
</evidence>
<dbReference type="InterPro" id="IPR050570">
    <property type="entry name" value="Cell_wall_metabolism_enzyme"/>
</dbReference>
<dbReference type="Gene3D" id="2.70.70.10">
    <property type="entry name" value="Glucose Permease (Domain IIA)"/>
    <property type="match status" value="1"/>
</dbReference>
<dbReference type="SUPFAM" id="SSF51261">
    <property type="entry name" value="Duplicated hybrid motif"/>
    <property type="match status" value="1"/>
</dbReference>
<protein>
    <submittedName>
        <fullName evidence="4">Peptidoglycan DD-metalloendopeptidase family protein</fullName>
    </submittedName>
</protein>
<dbReference type="PANTHER" id="PTHR21666:SF289">
    <property type="entry name" value="L-ALA--D-GLU ENDOPEPTIDASE"/>
    <property type="match status" value="1"/>
</dbReference>
<keyword evidence="1" id="KW-0732">Signal</keyword>
<dbReference type="CDD" id="cd12797">
    <property type="entry name" value="M23_peptidase"/>
    <property type="match status" value="1"/>
</dbReference>
<evidence type="ECO:0000256" key="1">
    <source>
        <dbReference type="ARBA" id="ARBA00022729"/>
    </source>
</evidence>
<feature type="domain" description="M23ase beta-sheet core" evidence="3">
    <location>
        <begin position="308"/>
        <end position="400"/>
    </location>
</feature>
<reference evidence="4 5" key="1">
    <citation type="submission" date="2023-10" db="EMBL/GenBank/DDBJ databases">
        <title>Marimonas sp. nov. isolated from tidal mud flat.</title>
        <authorList>
            <person name="Jaincy N.J."/>
            <person name="Srinivasan S."/>
            <person name="Lee S.-S."/>
        </authorList>
    </citation>
    <scope>NUCLEOTIDE SEQUENCE [LARGE SCALE GENOMIC DNA]</scope>
    <source>
        <strain evidence="4 5">MJ-SS3</strain>
    </source>
</reference>
<evidence type="ECO:0000256" key="2">
    <source>
        <dbReference type="SAM" id="Coils"/>
    </source>
</evidence>
<dbReference type="Gene3D" id="6.10.250.3150">
    <property type="match status" value="1"/>
</dbReference>
<dbReference type="InterPro" id="IPR011055">
    <property type="entry name" value="Dup_hybrid_motif"/>
</dbReference>